<accession>A0AAD6HC85</accession>
<evidence type="ECO:0008006" key="4">
    <source>
        <dbReference type="Google" id="ProtNLM"/>
    </source>
</evidence>
<evidence type="ECO:0000256" key="1">
    <source>
        <dbReference type="SAM" id="SignalP"/>
    </source>
</evidence>
<dbReference type="EMBL" id="JAQJAN010000019">
    <property type="protein sequence ID" value="KAJ5708798.1"/>
    <property type="molecule type" value="Genomic_DNA"/>
</dbReference>
<dbReference type="GO" id="GO:0019863">
    <property type="term" value="F:IgE binding"/>
    <property type="evidence" value="ECO:0007669"/>
    <property type="project" value="InterPro"/>
</dbReference>
<protein>
    <recommendedName>
        <fullName evidence="4">Allergen Asp f 4</fullName>
    </recommendedName>
</protein>
<dbReference type="Proteomes" id="UP001215712">
    <property type="component" value="Unassembled WGS sequence"/>
</dbReference>
<feature type="chain" id="PRO_5042132318" description="Allergen Asp f 4" evidence="1">
    <location>
        <begin position="21"/>
        <end position="472"/>
    </location>
</feature>
<keyword evidence="1" id="KW-0732">Signal</keyword>
<dbReference type="Pfam" id="PF25312">
    <property type="entry name" value="Allergen_Asp_f_4"/>
    <property type="match status" value="1"/>
</dbReference>
<dbReference type="PANTHER" id="PTHR42039:SF2">
    <property type="entry name" value="ALLERGEN ASP F4 (AFU_ORTHOLOGUE AFUA_2G03830)-RELATED"/>
    <property type="match status" value="1"/>
</dbReference>
<comment type="caution">
    <text evidence="2">The sequence shown here is derived from an EMBL/GenBank/DDBJ whole genome shotgun (WGS) entry which is preliminary data.</text>
</comment>
<sequence>MAWRKSILLLLLTSIEYTLGSKSYRHAHGHLMPHAESLEPRDIAWADRIPADMFIEFRTLTTTVYQDCRPTNTILVTTTVTEDVLVESTHSQPEPTNFAINQPQVAESEATTTIHMTKTVMDIMREDLHTTTKIVRSISGYGNTTVTVGLDINTPSRVASEETLSETHSLPKITNSVHGAEDEAFRVVSDDEEPLREAFVGNNVNAIPTTTDPAPGLLPKLPGLPQLLPATAVPDLSQLTHALNPHGQPLPSDIEWTTLPKDGKFSTKGFGGRSAPKGTNVKYRGNIGIPWGSNIKLVSPFTAHEFKYVVKFQGANTEPWTVTIWNKVGPDGKMDGWYGNSALTFVLASGETRYVAFDEDSEGAWGAAPGTKGLPVDPWGGYTSTWGEFTFGDVENNGWSGWDVSAIQTQIAHDTVQGMRICEADGKGCSVITPGAKKVVNAYTESMKHHDGIGGAAAPGPVRLVVDLDYQG</sequence>
<keyword evidence="3" id="KW-1185">Reference proteome</keyword>
<gene>
    <name evidence="2" type="ORF">N7493_010132</name>
</gene>
<reference evidence="2" key="2">
    <citation type="submission" date="2023-01" db="EMBL/GenBank/DDBJ databases">
        <authorList>
            <person name="Petersen C."/>
        </authorList>
    </citation>
    <scope>NUCLEOTIDE SEQUENCE</scope>
    <source>
        <strain evidence="2">IBT 17514</strain>
    </source>
</reference>
<evidence type="ECO:0000313" key="2">
    <source>
        <dbReference type="EMBL" id="KAJ5708798.1"/>
    </source>
</evidence>
<name>A0AAD6HC85_9EURO</name>
<organism evidence="2 3">
    <name type="scientific">Penicillium malachiteum</name>
    <dbReference type="NCBI Taxonomy" id="1324776"/>
    <lineage>
        <taxon>Eukaryota</taxon>
        <taxon>Fungi</taxon>
        <taxon>Dikarya</taxon>
        <taxon>Ascomycota</taxon>
        <taxon>Pezizomycotina</taxon>
        <taxon>Eurotiomycetes</taxon>
        <taxon>Eurotiomycetidae</taxon>
        <taxon>Eurotiales</taxon>
        <taxon>Aspergillaceae</taxon>
        <taxon>Penicillium</taxon>
    </lineage>
</organism>
<proteinExistence type="predicted"/>
<dbReference type="AlphaFoldDB" id="A0AAD6HC85"/>
<evidence type="ECO:0000313" key="3">
    <source>
        <dbReference type="Proteomes" id="UP001215712"/>
    </source>
</evidence>
<reference evidence="2" key="1">
    <citation type="journal article" date="2023" name="IMA Fungus">
        <title>Comparative genomic study of the Penicillium genus elucidates a diverse pangenome and 15 lateral gene transfer events.</title>
        <authorList>
            <person name="Petersen C."/>
            <person name="Sorensen T."/>
            <person name="Nielsen M.R."/>
            <person name="Sondergaard T.E."/>
            <person name="Sorensen J.L."/>
            <person name="Fitzpatrick D.A."/>
            <person name="Frisvad J.C."/>
            <person name="Nielsen K.L."/>
        </authorList>
    </citation>
    <scope>NUCLEOTIDE SEQUENCE</scope>
    <source>
        <strain evidence="2">IBT 17514</strain>
    </source>
</reference>
<dbReference type="PANTHER" id="PTHR42039">
    <property type="entry name" value="PUTATIVE (AFU_ORTHOLOGUE AFUA_3G02940)-RELATED"/>
    <property type="match status" value="1"/>
</dbReference>
<dbReference type="GO" id="GO:0005576">
    <property type="term" value="C:extracellular region"/>
    <property type="evidence" value="ECO:0007669"/>
    <property type="project" value="InterPro"/>
</dbReference>
<dbReference type="InterPro" id="IPR038903">
    <property type="entry name" value="Allergen_Asp_f_4"/>
</dbReference>
<feature type="signal peptide" evidence="1">
    <location>
        <begin position="1"/>
        <end position="20"/>
    </location>
</feature>